<dbReference type="EMBL" id="QFOT01000206">
    <property type="protein sequence ID" value="PZP52987.1"/>
    <property type="molecule type" value="Genomic_DNA"/>
</dbReference>
<dbReference type="InterPro" id="IPR015413">
    <property type="entry name" value="Methionyl/Leucyl_tRNA_Synth"/>
</dbReference>
<dbReference type="AlphaFoldDB" id="A0A2W5FH13"/>
<dbReference type="CDD" id="cd07957">
    <property type="entry name" value="Anticodon_Ia_Met"/>
    <property type="match status" value="1"/>
</dbReference>
<feature type="non-terminal residue" evidence="9">
    <location>
        <position position="1"/>
    </location>
</feature>
<keyword evidence="5 6" id="KW-0030">Aminoacyl-tRNA synthetase</keyword>
<keyword evidence="1 6" id="KW-0436">Ligase</keyword>
<evidence type="ECO:0000313" key="9">
    <source>
        <dbReference type="EMBL" id="PZP52987.1"/>
    </source>
</evidence>
<keyword evidence="4 6" id="KW-0648">Protein biosynthesis</keyword>
<evidence type="ECO:0000256" key="5">
    <source>
        <dbReference type="ARBA" id="ARBA00023146"/>
    </source>
</evidence>
<dbReference type="InterPro" id="IPR023457">
    <property type="entry name" value="Met-tRNA_synth_2"/>
</dbReference>
<dbReference type="Pfam" id="PF19303">
    <property type="entry name" value="Anticodon_3"/>
    <property type="match status" value="1"/>
</dbReference>
<dbReference type="SUPFAM" id="SSF47323">
    <property type="entry name" value="Anticodon-binding domain of a subclass of class I aminoacyl-tRNA synthetases"/>
    <property type="match status" value="1"/>
</dbReference>
<dbReference type="Gene3D" id="3.40.50.620">
    <property type="entry name" value="HUPs"/>
    <property type="match status" value="1"/>
</dbReference>
<dbReference type="SUPFAM" id="SSF52374">
    <property type="entry name" value="Nucleotidylyl transferase"/>
    <property type="match status" value="1"/>
</dbReference>
<keyword evidence="2 6" id="KW-0547">Nucleotide-binding</keyword>
<dbReference type="Proteomes" id="UP000249739">
    <property type="component" value="Unassembled WGS sequence"/>
</dbReference>
<evidence type="ECO:0000256" key="1">
    <source>
        <dbReference type="ARBA" id="ARBA00022598"/>
    </source>
</evidence>
<reference evidence="9 10" key="1">
    <citation type="submission" date="2017-08" db="EMBL/GenBank/DDBJ databases">
        <title>Infants hospitalized years apart are colonized by the same room-sourced microbial strains.</title>
        <authorList>
            <person name="Brooks B."/>
            <person name="Olm M.R."/>
            <person name="Firek B.A."/>
            <person name="Baker R."/>
            <person name="Thomas B.C."/>
            <person name="Morowitz M.J."/>
            <person name="Banfield J.F."/>
        </authorList>
    </citation>
    <scope>NUCLEOTIDE SEQUENCE [LARGE SCALE GENOMIC DNA]</scope>
    <source>
        <strain evidence="9">S2_006_000_R2_64</strain>
    </source>
</reference>
<evidence type="ECO:0000256" key="2">
    <source>
        <dbReference type="ARBA" id="ARBA00022741"/>
    </source>
</evidence>
<comment type="similarity">
    <text evidence="6">Belongs to the class-I aminoacyl-tRNA synthetase family.</text>
</comment>
<name>A0A2W5FH13_9BACT</name>
<evidence type="ECO:0000259" key="8">
    <source>
        <dbReference type="Pfam" id="PF19303"/>
    </source>
</evidence>
<dbReference type="PANTHER" id="PTHR43326:SF1">
    <property type="entry name" value="METHIONINE--TRNA LIGASE, MITOCHONDRIAL"/>
    <property type="match status" value="1"/>
</dbReference>
<proteinExistence type="inferred from homology"/>
<evidence type="ECO:0000259" key="7">
    <source>
        <dbReference type="Pfam" id="PF09334"/>
    </source>
</evidence>
<dbReference type="Gene3D" id="1.10.730.10">
    <property type="entry name" value="Isoleucyl-tRNA Synthetase, Domain 1"/>
    <property type="match status" value="1"/>
</dbReference>
<sequence length="230" mass="25900">RVFAHGWWTIEGQKMSKSVGNVIAPADLVDQYGVDQSRYFLMREVPFGSDGDFSHSQALNRINNDLANGLGNLSQRTLSFIYKNCEAKIPEPSEFTAEDKKLLELAQLTTIQTVRNELDIQRFHKSLEAVWQVVNEANAYIDTQAPWGLRKTDPVRMGTVLYVLCETIRCLGLLIQPYMPDSASRFLDQLEIPEGERSFGFLSPAHTLKAGTIIPQPQGIFPRIEVSEAK</sequence>
<evidence type="ECO:0000256" key="4">
    <source>
        <dbReference type="ARBA" id="ARBA00022917"/>
    </source>
</evidence>
<feature type="domain" description="Methionyl/Leucyl tRNA synthetase" evidence="7">
    <location>
        <begin position="1"/>
        <end position="78"/>
    </location>
</feature>
<organism evidence="9 10">
    <name type="scientific">Micavibrio aeruginosavorus</name>
    <dbReference type="NCBI Taxonomy" id="349221"/>
    <lineage>
        <taxon>Bacteria</taxon>
        <taxon>Pseudomonadati</taxon>
        <taxon>Bdellovibrionota</taxon>
        <taxon>Bdellovibrionia</taxon>
        <taxon>Bdellovibrionales</taxon>
        <taxon>Pseudobdellovibrionaceae</taxon>
        <taxon>Micavibrio</taxon>
    </lineage>
</organism>
<dbReference type="GO" id="GO:0004825">
    <property type="term" value="F:methionine-tRNA ligase activity"/>
    <property type="evidence" value="ECO:0007669"/>
    <property type="project" value="UniProtKB-EC"/>
</dbReference>
<dbReference type="Pfam" id="PF09334">
    <property type="entry name" value="tRNA-synt_1g"/>
    <property type="match status" value="1"/>
</dbReference>
<dbReference type="InterPro" id="IPR009080">
    <property type="entry name" value="tRNAsynth_Ia_anticodon-bd"/>
</dbReference>
<evidence type="ECO:0000256" key="6">
    <source>
        <dbReference type="RuleBase" id="RU363039"/>
    </source>
</evidence>
<feature type="domain" description="Methionyl-tRNA synthetase anticodon-binding" evidence="8">
    <location>
        <begin position="89"/>
        <end position="226"/>
    </location>
</feature>
<protein>
    <submittedName>
        <fullName evidence="9">Methionine--tRNA ligase</fullName>
        <ecNumber evidence="9">6.1.1.10</ecNumber>
    </submittedName>
</protein>
<evidence type="ECO:0000256" key="3">
    <source>
        <dbReference type="ARBA" id="ARBA00022840"/>
    </source>
</evidence>
<dbReference type="PANTHER" id="PTHR43326">
    <property type="entry name" value="METHIONYL-TRNA SYNTHETASE"/>
    <property type="match status" value="1"/>
</dbReference>
<evidence type="ECO:0000313" key="10">
    <source>
        <dbReference type="Proteomes" id="UP000249739"/>
    </source>
</evidence>
<accession>A0A2W5FH13</accession>
<dbReference type="GO" id="GO:0005524">
    <property type="term" value="F:ATP binding"/>
    <property type="evidence" value="ECO:0007669"/>
    <property type="project" value="UniProtKB-KW"/>
</dbReference>
<dbReference type="GO" id="GO:0006431">
    <property type="term" value="P:methionyl-tRNA aminoacylation"/>
    <property type="evidence" value="ECO:0007669"/>
    <property type="project" value="TreeGrafter"/>
</dbReference>
<keyword evidence="3 6" id="KW-0067">ATP-binding</keyword>
<comment type="caution">
    <text evidence="9">The sequence shown here is derived from an EMBL/GenBank/DDBJ whole genome shotgun (WGS) entry which is preliminary data.</text>
</comment>
<gene>
    <name evidence="9" type="ORF">DI586_11480</name>
</gene>
<dbReference type="InterPro" id="IPR041872">
    <property type="entry name" value="Anticodon_Met"/>
</dbReference>
<dbReference type="EC" id="6.1.1.10" evidence="9"/>
<dbReference type="InterPro" id="IPR014729">
    <property type="entry name" value="Rossmann-like_a/b/a_fold"/>
</dbReference>